<sequence length="228" mass="24158">MPRLSNDRNELYAKHRARGMKPAQAAQAAGYAPGTSTTHLEQDETIKLRIAELFEDYQAQRESQRVAAREAAKVVGTITGASRAWVISQLAENAILAAKAELFKESNAALELIGKDLGMFQGGSDGDDGGGVPQTLDLDKMDALLGAAMDALPAAERTEADLSRDFTHETAMELIAGQVRSPPAPNLAKARELSTGSETDVALGADLPDLDEAMGVLDQLDDDAGVPE</sequence>
<protein>
    <submittedName>
        <fullName evidence="2">Terminase small subunit</fullName>
    </submittedName>
</protein>
<keyword evidence="3" id="KW-1185">Reference proteome</keyword>
<dbReference type="Proteomes" id="UP001056576">
    <property type="component" value="Segment"/>
</dbReference>
<evidence type="ECO:0000256" key="1">
    <source>
        <dbReference type="SAM" id="MobiDB-lite"/>
    </source>
</evidence>
<evidence type="ECO:0000313" key="2">
    <source>
        <dbReference type="EMBL" id="USN15633.1"/>
    </source>
</evidence>
<name>A0A9E7MS30_9CAUD</name>
<proteinExistence type="predicted"/>
<evidence type="ECO:0000313" key="3">
    <source>
        <dbReference type="Proteomes" id="UP001056576"/>
    </source>
</evidence>
<accession>A0A9E7MS30</accession>
<reference evidence="2 3" key="1">
    <citation type="submission" date="2022-05" db="EMBL/GenBank/DDBJ databases">
        <authorList>
            <person name="Friedrich I."/>
            <person name="Poehlein A."/>
            <person name="Schneider D."/>
            <person name="Hertel R."/>
            <person name="Daniel R."/>
        </authorList>
    </citation>
    <scope>NUCLEOTIDE SEQUENCE [LARGE SCALE GENOMIC DNA]</scope>
</reference>
<dbReference type="EMBL" id="ON529857">
    <property type="protein sequence ID" value="USN15633.1"/>
    <property type="molecule type" value="Genomic_DNA"/>
</dbReference>
<organism evidence="2 3">
    <name type="scientific">Brevundimonas phage vB_BpoS-Kikimora</name>
    <dbReference type="NCBI Taxonomy" id="2948601"/>
    <lineage>
        <taxon>Viruses</taxon>
        <taxon>Duplodnaviria</taxon>
        <taxon>Heunggongvirae</taxon>
        <taxon>Uroviricota</taxon>
        <taxon>Caudoviricetes</taxon>
        <taxon>Jeanschmidtviridae</taxon>
        <taxon>Kikimoravirus</taxon>
        <taxon>Kikimoravirus kikimora</taxon>
    </lineage>
</organism>
<feature type="region of interest" description="Disordered" evidence="1">
    <location>
        <begin position="181"/>
        <end position="202"/>
    </location>
</feature>
<gene>
    <name evidence="2" type="ORF">KIKIMORA_05150</name>
</gene>